<dbReference type="GO" id="GO:0016787">
    <property type="term" value="F:hydrolase activity"/>
    <property type="evidence" value="ECO:0007669"/>
    <property type="project" value="UniProtKB-KW"/>
</dbReference>
<dbReference type="Gene3D" id="3.60.21.10">
    <property type="match status" value="1"/>
</dbReference>
<keyword evidence="2" id="KW-0378">Hydrolase</keyword>
<evidence type="ECO:0000259" key="6">
    <source>
        <dbReference type="Pfam" id="PF20305"/>
    </source>
</evidence>
<organism evidence="7 8">
    <name type="scientific">Flavobacterium akiainvivens</name>
    <dbReference type="NCBI Taxonomy" id="1202724"/>
    <lineage>
        <taxon>Bacteria</taxon>
        <taxon>Pseudomonadati</taxon>
        <taxon>Bacteroidota</taxon>
        <taxon>Flavobacteriia</taxon>
        <taxon>Flavobacteriales</taxon>
        <taxon>Flavobacteriaceae</taxon>
        <taxon>Flavobacterium</taxon>
    </lineage>
</organism>
<sequence>MLKEFNMETDYINQITIYHFSDLHFGKYHICNPDDPTAHNDGIPSLGELVSNDLQNEVKDSPVIIAVSGDFTQACQYKEFVQADDFLNKVLSSKTFEKLNKSDVFMVPGNHDVVFNSSHAEERFQPYCNFYNKFYKGFRENIGPNESLSLTQVHKLNKDGNKILFAEINCCMYVQNDTVDKSRGQVGIDAITKLKEVLENYSKESDFDDHIKIAMIHHHVVLLPSFIEPGRGVDSIMNANYLLEVLSDYGFHIILHGHKHYPQIFSYDPLPLWGKSKNNIPQLVVSGGSCGSSELPNGMARCNTYGIIKIKWHPKSQQARIKVETRGLENYGPNGKLLPSLWKWKEVNVTDKAIATHMNLPKPKFVETFDWDSDDRIEYYKQLRGSMPVVELIPSLVPGQAFEARAWIASHWEQKQDEQLVKVEWSAGPKFKKKQIANFDTNPNFCIAYQYYGPMVIEAKMTFADKYTATAFVYAHMPKKDI</sequence>
<dbReference type="PANTHER" id="PTHR42988:SF2">
    <property type="entry name" value="CYCLIC NUCLEOTIDE PHOSPHODIESTERASE CBUA0032-RELATED"/>
    <property type="match status" value="1"/>
</dbReference>
<proteinExistence type="inferred from homology"/>
<comment type="similarity">
    <text evidence="4">Belongs to the cyclic nucleotide phosphodiesterase class-III family.</text>
</comment>
<keyword evidence="1" id="KW-0479">Metal-binding</keyword>
<dbReference type="InterPro" id="IPR050884">
    <property type="entry name" value="CNP_phosphodiesterase-III"/>
</dbReference>
<dbReference type="GO" id="GO:0046872">
    <property type="term" value="F:metal ion binding"/>
    <property type="evidence" value="ECO:0007669"/>
    <property type="project" value="UniProtKB-KW"/>
</dbReference>
<evidence type="ECO:0000256" key="2">
    <source>
        <dbReference type="ARBA" id="ARBA00022801"/>
    </source>
</evidence>
<dbReference type="InterPro" id="IPR029052">
    <property type="entry name" value="Metallo-depent_PP-like"/>
</dbReference>
<dbReference type="Proteomes" id="UP000037755">
    <property type="component" value="Unassembled WGS sequence"/>
</dbReference>
<evidence type="ECO:0000313" key="8">
    <source>
        <dbReference type="Proteomes" id="UP000037755"/>
    </source>
</evidence>
<evidence type="ECO:0000313" key="7">
    <source>
        <dbReference type="EMBL" id="KOS04637.1"/>
    </source>
</evidence>
<dbReference type="InterPro" id="IPR046888">
    <property type="entry name" value="pYEATS"/>
</dbReference>
<evidence type="ECO:0000256" key="3">
    <source>
        <dbReference type="ARBA" id="ARBA00023004"/>
    </source>
</evidence>
<dbReference type="InterPro" id="IPR004843">
    <property type="entry name" value="Calcineurin-like_PHP"/>
</dbReference>
<feature type="domain" description="Prokaryotic YEATS" evidence="6">
    <location>
        <begin position="402"/>
        <end position="475"/>
    </location>
</feature>
<dbReference type="SUPFAM" id="SSF56300">
    <property type="entry name" value="Metallo-dependent phosphatases"/>
    <property type="match status" value="1"/>
</dbReference>
<dbReference type="PATRIC" id="fig|1202724.3.peg.33"/>
<protein>
    <submittedName>
        <fullName evidence="7">Uncharacterized protein</fullName>
    </submittedName>
</protein>
<keyword evidence="3" id="KW-0408">Iron</keyword>
<dbReference type="PANTHER" id="PTHR42988">
    <property type="entry name" value="PHOSPHOHYDROLASE"/>
    <property type="match status" value="1"/>
</dbReference>
<reference evidence="7 8" key="1">
    <citation type="submission" date="2015-08" db="EMBL/GenBank/DDBJ databases">
        <title>Whole genome sequence of Flavobacterium akiainvivens IK-1T, from decaying Wikstroemia oahuensis, an endemic Hawaiian shrub.</title>
        <authorList>
            <person name="Wan X."/>
            <person name="Hou S."/>
            <person name="Saito J."/>
            <person name="Donachie S."/>
        </authorList>
    </citation>
    <scope>NUCLEOTIDE SEQUENCE [LARGE SCALE GENOMIC DNA]</scope>
    <source>
        <strain evidence="7 8">IK-1</strain>
    </source>
</reference>
<feature type="domain" description="Calcineurin-like phosphoesterase" evidence="5">
    <location>
        <begin position="16"/>
        <end position="262"/>
    </location>
</feature>
<evidence type="ECO:0000256" key="1">
    <source>
        <dbReference type="ARBA" id="ARBA00022723"/>
    </source>
</evidence>
<comment type="caution">
    <text evidence="7">The sequence shown here is derived from an EMBL/GenBank/DDBJ whole genome shotgun (WGS) entry which is preliminary data.</text>
</comment>
<dbReference type="Pfam" id="PF00149">
    <property type="entry name" value="Metallophos"/>
    <property type="match status" value="1"/>
</dbReference>
<keyword evidence="8" id="KW-1185">Reference proteome</keyword>
<dbReference type="EMBL" id="LIYD01000005">
    <property type="protein sequence ID" value="KOS04637.1"/>
    <property type="molecule type" value="Genomic_DNA"/>
</dbReference>
<evidence type="ECO:0000259" key="5">
    <source>
        <dbReference type="Pfam" id="PF00149"/>
    </source>
</evidence>
<accession>A0A0M8MFE3</accession>
<dbReference type="AlphaFoldDB" id="A0A0M8MFE3"/>
<gene>
    <name evidence="7" type="ORF">AM493_00210</name>
</gene>
<dbReference type="STRING" id="1202724.AM493_00210"/>
<evidence type="ECO:0000256" key="4">
    <source>
        <dbReference type="ARBA" id="ARBA00025742"/>
    </source>
</evidence>
<dbReference type="Pfam" id="PF20305">
    <property type="entry name" value="pYEATS"/>
    <property type="match status" value="1"/>
</dbReference>
<name>A0A0M8MFE3_9FLAO</name>